<dbReference type="NCBIfam" id="TIGR03901">
    <property type="entry name" value="MYXO-CTERM"/>
    <property type="match status" value="1"/>
</dbReference>
<feature type="compositionally biased region" description="Acidic residues" evidence="1">
    <location>
        <begin position="262"/>
        <end position="275"/>
    </location>
</feature>
<keyword evidence="2" id="KW-0732">Signal</keyword>
<proteinExistence type="predicted"/>
<evidence type="ECO:0000313" key="4">
    <source>
        <dbReference type="Proteomes" id="UP000321046"/>
    </source>
</evidence>
<feature type="compositionally biased region" description="Low complexity" evidence="1">
    <location>
        <begin position="276"/>
        <end position="295"/>
    </location>
</feature>
<dbReference type="NCBIfam" id="TIGR03382">
    <property type="entry name" value="GC_trans_RRR"/>
    <property type="match status" value="1"/>
</dbReference>
<feature type="signal peptide" evidence="2">
    <location>
        <begin position="1"/>
        <end position="21"/>
    </location>
</feature>
<feature type="region of interest" description="Disordered" evidence="1">
    <location>
        <begin position="262"/>
        <end position="318"/>
    </location>
</feature>
<evidence type="ECO:0000256" key="1">
    <source>
        <dbReference type="SAM" id="MobiDB-lite"/>
    </source>
</evidence>
<feature type="compositionally biased region" description="Acidic residues" evidence="1">
    <location>
        <begin position="297"/>
        <end position="309"/>
    </location>
</feature>
<organism evidence="3 4">
    <name type="scientific">Lujinxingia vulgaris</name>
    <dbReference type="NCBI Taxonomy" id="2600176"/>
    <lineage>
        <taxon>Bacteria</taxon>
        <taxon>Deltaproteobacteria</taxon>
        <taxon>Bradymonadales</taxon>
        <taxon>Lujinxingiaceae</taxon>
        <taxon>Lujinxingia</taxon>
    </lineage>
</organism>
<accession>A0A5C6X7X1</accession>
<protein>
    <recommendedName>
        <fullName evidence="5">MYXO-CTERM domain-containing protein</fullName>
    </recommendedName>
</protein>
<comment type="caution">
    <text evidence="3">The sequence shown here is derived from an EMBL/GenBank/DDBJ whole genome shotgun (WGS) entry which is preliminary data.</text>
</comment>
<dbReference type="EMBL" id="VOSL01000038">
    <property type="protein sequence ID" value="TXD37946.1"/>
    <property type="molecule type" value="Genomic_DNA"/>
</dbReference>
<dbReference type="AlphaFoldDB" id="A0A5C6X7X1"/>
<evidence type="ECO:0000256" key="2">
    <source>
        <dbReference type="SAM" id="SignalP"/>
    </source>
</evidence>
<dbReference type="InterPro" id="IPR024038">
    <property type="entry name" value="MYXO-CTERM"/>
</dbReference>
<gene>
    <name evidence="3" type="ORF">FRC96_07840</name>
</gene>
<evidence type="ECO:0000313" key="3">
    <source>
        <dbReference type="EMBL" id="TXD37946.1"/>
    </source>
</evidence>
<sequence length="339" mass="36329">MTMTMWSVGSGLAICAGVMMASVLPVQEAQACDPALEYVVDALPAEDAVVAPDAQLLIFFNGAQDDPLVELVNAAGEQVPVSVERVNQAAFFGFVRELLPEAPLAEGSYSIRVTYDDEFQEDFERSFEVDAEHTWAPIESAPELTWYQETYAEGTGNSCEWGDEYQMIRFGEVPGAISYYVELERDDTILEQRYLSDKAGMFHGFVMQDIDCVRVVALGGDGGAGESTELCVPDKCNHFEGEMPFQFGTTDWDEVEGCEIEVPVEGDPDDSDAGSDDVGAGDVGSGADAGSDAGGWDVEEPSGGSDDEGGCSSTGGAPGGMMATALAMFGLLWRRRRAF</sequence>
<name>A0A5C6X7X1_9DELT</name>
<evidence type="ECO:0008006" key="5">
    <source>
        <dbReference type="Google" id="ProtNLM"/>
    </source>
</evidence>
<feature type="chain" id="PRO_5023057284" description="MYXO-CTERM domain-containing protein" evidence="2">
    <location>
        <begin position="22"/>
        <end position="339"/>
    </location>
</feature>
<reference evidence="3 4" key="1">
    <citation type="submission" date="2019-08" db="EMBL/GenBank/DDBJ databases">
        <title>Bradymonadales sp. TMQ2.</title>
        <authorList>
            <person name="Liang Q."/>
        </authorList>
    </citation>
    <scope>NUCLEOTIDE SEQUENCE [LARGE SCALE GENOMIC DNA]</scope>
    <source>
        <strain evidence="3 4">TMQ2</strain>
    </source>
</reference>
<dbReference type="InterPro" id="IPR017756">
    <property type="entry name" value="TM_Gly-Cys-Arg_CS"/>
</dbReference>
<dbReference type="OrthoDB" id="5503472at2"/>
<dbReference type="Proteomes" id="UP000321046">
    <property type="component" value="Unassembled WGS sequence"/>
</dbReference>